<evidence type="ECO:0000313" key="2">
    <source>
        <dbReference type="EMBL" id="PYI54535.1"/>
    </source>
</evidence>
<sequence length="152" mass="17273">MRKMSGNVDIAEFMQVRTVKMEAVSLVGLQGRDLDDQKRLFGELTARVNEIGNRTSDSPYLVIPGDFRPIVAVEVTTLGEVPEGMIAFNIPEGDYVAFRFEKKRVGDFWSNICTSENQTRYNIDLSQPRFETFSVELQSAAALEWYIPCKRP</sequence>
<name>A0A2V5K586_9BACL</name>
<dbReference type="SUPFAM" id="SSF55136">
    <property type="entry name" value="Probable bacterial effector-binding domain"/>
    <property type="match status" value="1"/>
</dbReference>
<keyword evidence="3" id="KW-1185">Reference proteome</keyword>
<accession>A0A2V5K586</accession>
<protein>
    <recommendedName>
        <fullName evidence="1">AraC effector-binding domain-containing protein</fullName>
    </recommendedName>
</protein>
<dbReference type="InterPro" id="IPR011256">
    <property type="entry name" value="Reg_factor_effector_dom_sf"/>
</dbReference>
<reference evidence="2 3" key="1">
    <citation type="submission" date="2018-05" db="EMBL/GenBank/DDBJ databases">
        <title>Paenibacillus flagellatus sp. nov., isolated from selenium mineral soil.</title>
        <authorList>
            <person name="Dai X."/>
        </authorList>
    </citation>
    <scope>NUCLEOTIDE SEQUENCE [LARGE SCALE GENOMIC DNA]</scope>
    <source>
        <strain evidence="2 3">DXL2</strain>
    </source>
</reference>
<dbReference type="InterPro" id="IPR029441">
    <property type="entry name" value="Cass2"/>
</dbReference>
<organism evidence="2 3">
    <name type="scientific">Paenibacillus flagellatus</name>
    <dbReference type="NCBI Taxonomy" id="2211139"/>
    <lineage>
        <taxon>Bacteria</taxon>
        <taxon>Bacillati</taxon>
        <taxon>Bacillota</taxon>
        <taxon>Bacilli</taxon>
        <taxon>Bacillales</taxon>
        <taxon>Paenibacillaceae</taxon>
        <taxon>Paenibacillus</taxon>
    </lineage>
</organism>
<dbReference type="InterPro" id="IPR010499">
    <property type="entry name" value="AraC_E-bd"/>
</dbReference>
<evidence type="ECO:0000313" key="3">
    <source>
        <dbReference type="Proteomes" id="UP000247476"/>
    </source>
</evidence>
<proteinExistence type="predicted"/>
<dbReference type="Gene3D" id="3.20.80.10">
    <property type="entry name" value="Regulatory factor, effector binding domain"/>
    <property type="match status" value="1"/>
</dbReference>
<dbReference type="Pfam" id="PF14526">
    <property type="entry name" value="Cass2"/>
    <property type="match status" value="1"/>
</dbReference>
<dbReference type="EMBL" id="QJVJ01000005">
    <property type="protein sequence ID" value="PYI54535.1"/>
    <property type="molecule type" value="Genomic_DNA"/>
</dbReference>
<comment type="caution">
    <text evidence="2">The sequence shown here is derived from an EMBL/GenBank/DDBJ whole genome shotgun (WGS) entry which is preliminary data.</text>
</comment>
<evidence type="ECO:0000259" key="1">
    <source>
        <dbReference type="SMART" id="SM00871"/>
    </source>
</evidence>
<dbReference type="AlphaFoldDB" id="A0A2V5K586"/>
<gene>
    <name evidence="2" type="ORF">DLM86_13820</name>
</gene>
<dbReference type="Proteomes" id="UP000247476">
    <property type="component" value="Unassembled WGS sequence"/>
</dbReference>
<dbReference type="SMART" id="SM00871">
    <property type="entry name" value="AraC_E_bind"/>
    <property type="match status" value="1"/>
</dbReference>
<feature type="domain" description="AraC effector-binding" evidence="1">
    <location>
        <begin position="14"/>
        <end position="150"/>
    </location>
</feature>